<dbReference type="RefSeq" id="WP_204415577.1">
    <property type="nucleotide sequence ID" value="NZ_JAFBED010000004.1"/>
</dbReference>
<keyword evidence="3" id="KW-1185">Reference proteome</keyword>
<gene>
    <name evidence="2" type="ORF">JOC95_001965</name>
</gene>
<organism evidence="2 3">
    <name type="scientific">Sutcliffiella tianshenii</name>
    <dbReference type="NCBI Taxonomy" id="1463404"/>
    <lineage>
        <taxon>Bacteria</taxon>
        <taxon>Bacillati</taxon>
        <taxon>Bacillota</taxon>
        <taxon>Bacilli</taxon>
        <taxon>Bacillales</taxon>
        <taxon>Bacillaceae</taxon>
        <taxon>Sutcliffiella</taxon>
    </lineage>
</organism>
<evidence type="ECO:0000313" key="2">
    <source>
        <dbReference type="EMBL" id="MBM7620112.1"/>
    </source>
</evidence>
<protein>
    <submittedName>
        <fullName evidence="2">Uncharacterized protein</fullName>
    </submittedName>
</protein>
<dbReference type="SUPFAM" id="SSF82171">
    <property type="entry name" value="DPP6 N-terminal domain-like"/>
    <property type="match status" value="1"/>
</dbReference>
<name>A0ABS2NZH5_9BACI</name>
<reference evidence="2 3" key="1">
    <citation type="submission" date="2021-01" db="EMBL/GenBank/DDBJ databases">
        <title>Genomic Encyclopedia of Type Strains, Phase IV (KMG-IV): sequencing the most valuable type-strain genomes for metagenomic binning, comparative biology and taxonomic classification.</title>
        <authorList>
            <person name="Goeker M."/>
        </authorList>
    </citation>
    <scope>NUCLEOTIDE SEQUENCE [LARGE SCALE GENOMIC DNA]</scope>
    <source>
        <strain evidence="2 3">DSM 25879</strain>
    </source>
</reference>
<keyword evidence="1" id="KW-0732">Signal</keyword>
<accession>A0ABS2NZH5</accession>
<feature type="signal peptide" evidence="1">
    <location>
        <begin position="1"/>
        <end position="20"/>
    </location>
</feature>
<proteinExistence type="predicted"/>
<comment type="caution">
    <text evidence="2">The sequence shown here is derived from an EMBL/GenBank/DDBJ whole genome shotgun (WGS) entry which is preliminary data.</text>
</comment>
<dbReference type="EMBL" id="JAFBED010000004">
    <property type="protein sequence ID" value="MBM7620112.1"/>
    <property type="molecule type" value="Genomic_DNA"/>
</dbReference>
<dbReference type="Proteomes" id="UP000737402">
    <property type="component" value="Unassembled WGS sequence"/>
</dbReference>
<feature type="chain" id="PRO_5045442607" evidence="1">
    <location>
        <begin position="21"/>
        <end position="411"/>
    </location>
</feature>
<evidence type="ECO:0000313" key="3">
    <source>
        <dbReference type="Proteomes" id="UP000737402"/>
    </source>
</evidence>
<evidence type="ECO:0000256" key="1">
    <source>
        <dbReference type="SAM" id="SignalP"/>
    </source>
</evidence>
<sequence>MKKIWLTLVLLMFLIPSTKAAEANGLQAAFIRDKALWLYMDGSEVLLQENLSISNLGWSKDGQWLSFEEKSETEGEEPAIWLYHVPTNTHTKLKMVGHDVQWNPKKNSFAFLTGSFLSVVEFKDNKPIIHQLNGGVSHFSWDAEGENLIASASAVMFPDGWSHPRLYEVKWDAEHKNQELDVKVEPLLTISSPLKLDDLSILSIDAENFNWSKDGKLLAFVVSPTASWSEDSNMLTVFVKENKVLIPMGEILREKGWIKWAPSKSHLASIQGGGRLRGGVKNKRLTVQSVLPSQTKIFTPDGFADVNFDWLDDTRIVVARGKESDTLADFRSGLILINSKEDEQKSSGKPFVDLPEGFSDEKPVTLKKHKMLSWIRTDANGWKSVWMSGLDGSDARKLIEGVNDVKWFDEG</sequence>